<keyword evidence="3" id="KW-0288">FMN</keyword>
<dbReference type="InterPro" id="IPR000415">
    <property type="entry name" value="Nitroreductase-like"/>
</dbReference>
<evidence type="ECO:0000313" key="6">
    <source>
        <dbReference type="EMBL" id="OGL47668.1"/>
    </source>
</evidence>
<dbReference type="GO" id="GO:0016491">
    <property type="term" value="F:oxidoreductase activity"/>
    <property type="evidence" value="ECO:0007669"/>
    <property type="project" value="UniProtKB-KW"/>
</dbReference>
<evidence type="ECO:0000259" key="5">
    <source>
        <dbReference type="Pfam" id="PF00881"/>
    </source>
</evidence>
<reference evidence="6 7" key="1">
    <citation type="journal article" date="2016" name="Nat. Commun.">
        <title>Thousands of microbial genomes shed light on interconnected biogeochemical processes in an aquifer system.</title>
        <authorList>
            <person name="Anantharaman K."/>
            <person name="Brown C.T."/>
            <person name="Hug L.A."/>
            <person name="Sharon I."/>
            <person name="Castelle C.J."/>
            <person name="Probst A.J."/>
            <person name="Thomas B.C."/>
            <person name="Singh A."/>
            <person name="Wilkins M.J."/>
            <person name="Karaoz U."/>
            <person name="Brodie E.L."/>
            <person name="Williams K.H."/>
            <person name="Hubbard S.S."/>
            <person name="Banfield J.F."/>
        </authorList>
    </citation>
    <scope>NUCLEOTIDE SEQUENCE [LARGE SCALE GENOMIC DNA]</scope>
</reference>
<feature type="domain" description="Nitroreductase" evidence="5">
    <location>
        <begin position="30"/>
        <end position="183"/>
    </location>
</feature>
<organism evidence="6 7">
    <name type="scientific">Candidatus Schekmanbacteria bacterium RBG_13_48_7</name>
    <dbReference type="NCBI Taxonomy" id="1817878"/>
    <lineage>
        <taxon>Bacteria</taxon>
        <taxon>Candidatus Schekmaniibacteriota</taxon>
    </lineage>
</organism>
<dbReference type="InterPro" id="IPR016446">
    <property type="entry name" value="Flavin_OxRdtase_Frp"/>
</dbReference>
<keyword evidence="2" id="KW-0285">Flavoprotein</keyword>
<dbReference type="AlphaFoldDB" id="A0A1F7S2Z8"/>
<dbReference type="Proteomes" id="UP000179266">
    <property type="component" value="Unassembled WGS sequence"/>
</dbReference>
<comment type="similarity">
    <text evidence="1">Belongs to the flavin oxidoreductase frp family.</text>
</comment>
<dbReference type="PANTHER" id="PTHR43425">
    <property type="entry name" value="OXYGEN-INSENSITIVE NADPH NITROREDUCTASE"/>
    <property type="match status" value="1"/>
</dbReference>
<name>A0A1F7S2Z8_9BACT</name>
<sequence>MDRKEMPSHHGAKTSLDDTYPNRTLKLLIERASCRNFSDRNISSETMNLVLEAGIHSATGGNLQPYSIIKIENENTKQKLTEFCGQDFMRMAPVHLIFCIDWHRIERWANLEIAPFTATSAFRHFWISFQDTIICAQNVCVAADSVGLGSVYIGTILEFLPEIRDILSLPEGVLPVVLLCLGYPKSKPPQRKKLGIRTIVHSEKYHEIEDEKLLMAFAEKYPDLKVDISDERLDRIQEVCRSLHGEEFARKCIDKIKQNGYINPVQRYFCLHYTATEMPIANEKFLKIIEDFGFNWFKKFPPDA</sequence>
<protein>
    <recommendedName>
        <fullName evidence="5">Nitroreductase domain-containing protein</fullName>
    </recommendedName>
</protein>
<dbReference type="InterPro" id="IPR029479">
    <property type="entry name" value="Nitroreductase"/>
</dbReference>
<evidence type="ECO:0000256" key="3">
    <source>
        <dbReference type="ARBA" id="ARBA00022643"/>
    </source>
</evidence>
<keyword evidence="4" id="KW-0560">Oxidoreductase</keyword>
<gene>
    <name evidence="6" type="ORF">A2161_19705</name>
</gene>
<dbReference type="EMBL" id="MGDD01000063">
    <property type="protein sequence ID" value="OGL47668.1"/>
    <property type="molecule type" value="Genomic_DNA"/>
</dbReference>
<proteinExistence type="inferred from homology"/>
<evidence type="ECO:0000313" key="7">
    <source>
        <dbReference type="Proteomes" id="UP000179266"/>
    </source>
</evidence>
<evidence type="ECO:0000256" key="1">
    <source>
        <dbReference type="ARBA" id="ARBA00008366"/>
    </source>
</evidence>
<dbReference type="SUPFAM" id="SSF55469">
    <property type="entry name" value="FMN-dependent nitroreductase-like"/>
    <property type="match status" value="1"/>
</dbReference>
<dbReference type="Pfam" id="PF00881">
    <property type="entry name" value="Nitroreductase"/>
    <property type="match status" value="1"/>
</dbReference>
<dbReference type="Gene3D" id="3.40.109.10">
    <property type="entry name" value="NADH Oxidase"/>
    <property type="match status" value="1"/>
</dbReference>
<evidence type="ECO:0000256" key="2">
    <source>
        <dbReference type="ARBA" id="ARBA00022630"/>
    </source>
</evidence>
<dbReference type="PANTHER" id="PTHR43425:SF2">
    <property type="entry name" value="OXYGEN-INSENSITIVE NADPH NITROREDUCTASE"/>
    <property type="match status" value="1"/>
</dbReference>
<evidence type="ECO:0000256" key="4">
    <source>
        <dbReference type="ARBA" id="ARBA00023002"/>
    </source>
</evidence>
<accession>A0A1F7S2Z8</accession>
<comment type="caution">
    <text evidence="6">The sequence shown here is derived from an EMBL/GenBank/DDBJ whole genome shotgun (WGS) entry which is preliminary data.</text>
</comment>